<organism evidence="6 7">
    <name type="scientific">Hydrogenophaga intermedia</name>
    <dbReference type="NCBI Taxonomy" id="65786"/>
    <lineage>
        <taxon>Bacteria</taxon>
        <taxon>Pseudomonadati</taxon>
        <taxon>Pseudomonadota</taxon>
        <taxon>Betaproteobacteria</taxon>
        <taxon>Burkholderiales</taxon>
        <taxon>Comamonadaceae</taxon>
        <taxon>Hydrogenophaga</taxon>
    </lineage>
</organism>
<keyword evidence="3 5" id="KW-0170">Cobalt</keyword>
<dbReference type="GO" id="GO:0046336">
    <property type="term" value="P:ethanolamine catabolic process"/>
    <property type="evidence" value="ECO:0007669"/>
    <property type="project" value="UniProtKB-UniRule"/>
</dbReference>
<keyword evidence="7" id="KW-1185">Reference proteome</keyword>
<comment type="similarity">
    <text evidence="5">Belongs to the EutC family.</text>
</comment>
<comment type="subcellular location">
    <subcellularLocation>
        <location evidence="5">Bacterial microcompartment</location>
    </subcellularLocation>
</comment>
<dbReference type="PIRSF" id="PIRSF018982">
    <property type="entry name" value="EutC"/>
    <property type="match status" value="1"/>
</dbReference>
<dbReference type="EC" id="4.3.1.7" evidence="5"/>
<feature type="binding site" evidence="5">
    <location>
        <position position="158"/>
    </location>
    <ligand>
        <name>adenosylcob(III)alamin</name>
        <dbReference type="ChEBI" id="CHEBI:18408"/>
    </ligand>
</feature>
<evidence type="ECO:0000313" key="7">
    <source>
        <dbReference type="Proteomes" id="UP000028878"/>
    </source>
</evidence>
<feature type="binding site" evidence="5">
    <location>
        <position position="179"/>
    </location>
    <ligand>
        <name>adenosylcob(III)alamin</name>
        <dbReference type="ChEBI" id="CHEBI:18408"/>
    </ligand>
</feature>
<proteinExistence type="inferred from homology"/>
<dbReference type="Gene3D" id="1.10.30.40">
    <property type="entry name" value="Ethanolamine ammonia-lyase light chain (EutC), N-terminal domain"/>
    <property type="match status" value="1"/>
</dbReference>
<comment type="pathway">
    <text evidence="5">Amine and polyamine degradation; ethanolamine degradation.</text>
</comment>
<dbReference type="GO" id="GO:0006520">
    <property type="term" value="P:amino acid metabolic process"/>
    <property type="evidence" value="ECO:0007669"/>
    <property type="project" value="InterPro"/>
</dbReference>
<dbReference type="GO" id="GO:0008851">
    <property type="term" value="F:ethanolamine ammonia-lyase activity"/>
    <property type="evidence" value="ECO:0007669"/>
    <property type="project" value="UniProtKB-UniRule"/>
</dbReference>
<comment type="catalytic activity">
    <reaction evidence="5">
        <text>ethanolamine = acetaldehyde + NH4(+)</text>
        <dbReference type="Rhea" id="RHEA:15313"/>
        <dbReference type="ChEBI" id="CHEBI:15343"/>
        <dbReference type="ChEBI" id="CHEBI:28938"/>
        <dbReference type="ChEBI" id="CHEBI:57603"/>
        <dbReference type="EC" id="4.3.1.7"/>
    </reaction>
</comment>
<dbReference type="Proteomes" id="UP000028878">
    <property type="component" value="Unassembled WGS sequence"/>
</dbReference>
<evidence type="ECO:0000256" key="5">
    <source>
        <dbReference type="HAMAP-Rule" id="MF_00601"/>
    </source>
</evidence>
<dbReference type="PANTHER" id="PTHR39330:SF1">
    <property type="entry name" value="ETHANOLAMINE AMMONIA-LYASE SMALL SUBUNIT"/>
    <property type="match status" value="1"/>
</dbReference>
<comment type="function">
    <text evidence="5">Catalyzes the deamination of various vicinal amino-alcohols to oxo compounds. Allows this organism to utilize ethanolamine as the sole source of nitrogen and carbon in the presence of external vitamin B12.</text>
</comment>
<sequence length="258" mass="27943">MSESPRVPPDPWHHLREHTAARIALGRSGAGLPTDELLRFGLAHAQARDAVHLALDVAALTARLRPLNLTTHAVRSAATDRASYLLRPDLGRRLHPDDAARLRDLSRPEGCDLLIVIGDGLSAQAIERQAPPLLEAVLSQAPPDWSLGPLVIATQARVALGDEVGAALGARLVAMLIGERPGLSSPDSLGIYLTWAPQAGRHDAQRNCISNVRPEGLPPSAAATRLWWLCREARQLRLTGVELKDRSDQPLLSQRSRD</sequence>
<evidence type="ECO:0000256" key="1">
    <source>
        <dbReference type="ARBA" id="ARBA00022628"/>
    </source>
</evidence>
<evidence type="ECO:0000313" key="6">
    <source>
        <dbReference type="EMBL" id="CDN89720.1"/>
    </source>
</evidence>
<comment type="subunit">
    <text evidence="5">The basic unit is a heterodimer which dimerizes to form tetramers. The heterotetramers trimerize; 6 large subunits form a core ring with 6 small subunits projecting outwards.</text>
</comment>
<protein>
    <recommendedName>
        <fullName evidence="5">Ethanolamine ammonia-lyase small subunit</fullName>
        <shortName evidence="5">EAL small subunit</shortName>
        <ecNumber evidence="5">4.3.1.7</ecNumber>
    </recommendedName>
</protein>
<reference evidence="7" key="1">
    <citation type="submission" date="2014-02" db="EMBL/GenBank/DDBJ databases">
        <authorList>
            <person name="Gan H."/>
        </authorList>
    </citation>
    <scope>NUCLEOTIDE SEQUENCE [LARGE SCALE GENOMIC DNA]</scope>
    <source>
        <strain evidence="7">S1</strain>
    </source>
</reference>
<evidence type="ECO:0000256" key="2">
    <source>
        <dbReference type="ARBA" id="ARBA00023239"/>
    </source>
</evidence>
<gene>
    <name evidence="5" type="primary">eutC</name>
    <name evidence="6" type="ORF">BN948_04159</name>
</gene>
<dbReference type="Pfam" id="PF05985">
    <property type="entry name" value="EutC"/>
    <property type="match status" value="1"/>
</dbReference>
<dbReference type="GO" id="GO:0031419">
    <property type="term" value="F:cobalamin binding"/>
    <property type="evidence" value="ECO:0007669"/>
    <property type="project" value="UniProtKB-UniRule"/>
</dbReference>
<feature type="binding site" evidence="5">
    <location>
        <position position="208"/>
    </location>
    <ligand>
        <name>adenosylcob(III)alamin</name>
        <dbReference type="ChEBI" id="CHEBI:18408"/>
    </ligand>
</feature>
<dbReference type="InterPro" id="IPR009246">
    <property type="entry name" value="EutC"/>
</dbReference>
<keyword evidence="2 5" id="KW-0456">Lyase</keyword>
<keyword evidence="1 5" id="KW-0846">Cobalamin</keyword>
<reference evidence="7" key="2">
    <citation type="submission" date="2014-11" db="EMBL/GenBank/DDBJ databases">
        <title>Draft genome sequence of Hydrogenophaga intermedia S1.</title>
        <authorList>
            <person name="Gan H.M."/>
            <person name="Chew T.H."/>
            <person name="Stolz A."/>
        </authorList>
    </citation>
    <scope>NUCLEOTIDE SEQUENCE [LARGE SCALE GENOMIC DNA]</scope>
    <source>
        <strain evidence="7">S1</strain>
    </source>
</reference>
<dbReference type="NCBIfam" id="NF003971">
    <property type="entry name" value="PRK05465.1"/>
    <property type="match status" value="1"/>
</dbReference>
<dbReference type="Gene3D" id="3.40.50.11240">
    <property type="entry name" value="Ethanolamine ammonia-lyase light chain (EutC)"/>
    <property type="match status" value="1"/>
</dbReference>
<dbReference type="PANTHER" id="PTHR39330">
    <property type="entry name" value="ETHANOLAMINE AMMONIA-LYASE LIGHT CHAIN"/>
    <property type="match status" value="1"/>
</dbReference>
<dbReference type="InterPro" id="IPR042251">
    <property type="entry name" value="EutC_C"/>
</dbReference>
<dbReference type="AlphaFoldDB" id="A0A1L1PK19"/>
<name>A0A1L1PK19_HYDIT</name>
<dbReference type="UniPathway" id="UPA00560"/>
<keyword evidence="4 5" id="KW-1283">Bacterial microcompartment</keyword>
<comment type="cofactor">
    <cofactor evidence="5">
        <name>adenosylcob(III)alamin</name>
        <dbReference type="ChEBI" id="CHEBI:18408"/>
    </cofactor>
    <text evidence="5">Binds between the large and small subunits.</text>
</comment>
<dbReference type="RefSeq" id="WP_009517895.1">
    <property type="nucleotide sequence ID" value="NZ_CCAE010000051.1"/>
</dbReference>
<dbReference type="HAMAP" id="MF_00601">
    <property type="entry name" value="EutC"/>
    <property type="match status" value="1"/>
</dbReference>
<dbReference type="GO" id="GO:0009350">
    <property type="term" value="C:ethanolamine ammonia-lyase complex"/>
    <property type="evidence" value="ECO:0007669"/>
    <property type="project" value="UniProtKB-UniRule"/>
</dbReference>
<dbReference type="GO" id="GO:0031471">
    <property type="term" value="C:ethanolamine degradation polyhedral organelle"/>
    <property type="evidence" value="ECO:0007669"/>
    <property type="project" value="UniProtKB-UniRule"/>
</dbReference>
<evidence type="ECO:0000256" key="4">
    <source>
        <dbReference type="ARBA" id="ARBA00024446"/>
    </source>
</evidence>
<dbReference type="InterPro" id="IPR042255">
    <property type="entry name" value="EutC_N"/>
</dbReference>
<dbReference type="EMBL" id="CCAE010000051">
    <property type="protein sequence ID" value="CDN89720.1"/>
    <property type="molecule type" value="Genomic_DNA"/>
</dbReference>
<accession>A0A1L1PK19</accession>
<evidence type="ECO:0000256" key="3">
    <source>
        <dbReference type="ARBA" id="ARBA00023285"/>
    </source>
</evidence>